<evidence type="ECO:0000313" key="2">
    <source>
        <dbReference type="EMBL" id="KKL24859.1"/>
    </source>
</evidence>
<dbReference type="CDD" id="cd02947">
    <property type="entry name" value="TRX_family"/>
    <property type="match status" value="1"/>
</dbReference>
<feature type="domain" description="Thioredoxin" evidence="1">
    <location>
        <begin position="6"/>
        <end position="75"/>
    </location>
</feature>
<name>A0A0F9BSE3_9ZZZZ</name>
<reference evidence="2" key="1">
    <citation type="journal article" date="2015" name="Nature">
        <title>Complex archaea that bridge the gap between prokaryotes and eukaryotes.</title>
        <authorList>
            <person name="Spang A."/>
            <person name="Saw J.H."/>
            <person name="Jorgensen S.L."/>
            <person name="Zaremba-Niedzwiedzka K."/>
            <person name="Martijn J."/>
            <person name="Lind A.E."/>
            <person name="van Eijk R."/>
            <person name="Schleper C."/>
            <person name="Guy L."/>
            <person name="Ettema T.J."/>
        </authorList>
    </citation>
    <scope>NUCLEOTIDE SEQUENCE</scope>
</reference>
<dbReference type="InterPro" id="IPR013766">
    <property type="entry name" value="Thioredoxin_domain"/>
</dbReference>
<dbReference type="InterPro" id="IPR017937">
    <property type="entry name" value="Thioredoxin_CS"/>
</dbReference>
<comment type="caution">
    <text evidence="2">The sequence shown here is derived from an EMBL/GenBank/DDBJ whole genome shotgun (WGS) entry which is preliminary data.</text>
</comment>
<evidence type="ECO:0000259" key="1">
    <source>
        <dbReference type="Pfam" id="PF00085"/>
    </source>
</evidence>
<dbReference type="PROSITE" id="PS00194">
    <property type="entry name" value="THIOREDOXIN_1"/>
    <property type="match status" value="1"/>
</dbReference>
<protein>
    <recommendedName>
        <fullName evidence="1">Thioredoxin domain-containing protein</fullName>
    </recommendedName>
</protein>
<dbReference type="EMBL" id="LAZR01036428">
    <property type="protein sequence ID" value="KKL24859.1"/>
    <property type="molecule type" value="Genomic_DNA"/>
</dbReference>
<organism evidence="2">
    <name type="scientific">marine sediment metagenome</name>
    <dbReference type="NCBI Taxonomy" id="412755"/>
    <lineage>
        <taxon>unclassified sequences</taxon>
        <taxon>metagenomes</taxon>
        <taxon>ecological metagenomes</taxon>
    </lineage>
</organism>
<sequence>MEITHYSQEFCPACKEMKPELRKLKRAGFKINVVDCDKTPSNCRGINATPTIVIKKGSKSRKITGFATAEEIKRKFERL</sequence>
<dbReference type="Pfam" id="PF00085">
    <property type="entry name" value="Thioredoxin"/>
    <property type="match status" value="1"/>
</dbReference>
<accession>A0A0F9BSE3</accession>
<dbReference type="SUPFAM" id="SSF52833">
    <property type="entry name" value="Thioredoxin-like"/>
    <property type="match status" value="1"/>
</dbReference>
<dbReference type="InterPro" id="IPR036249">
    <property type="entry name" value="Thioredoxin-like_sf"/>
</dbReference>
<dbReference type="Gene3D" id="3.40.30.10">
    <property type="entry name" value="Glutaredoxin"/>
    <property type="match status" value="1"/>
</dbReference>
<dbReference type="AlphaFoldDB" id="A0A0F9BSE3"/>
<proteinExistence type="predicted"/>
<gene>
    <name evidence="2" type="ORF">LCGC14_2411100</name>
</gene>